<comment type="caution">
    <text evidence="2">The sequence shown here is derived from an EMBL/GenBank/DDBJ whole genome shotgun (WGS) entry which is preliminary data.</text>
</comment>
<sequence length="72" mass="8342">MIQTKKQSLIESLINVSIGFIITIISLNIIFPILGIKSNPEKNIVLTIYFTILSIIRNYIIRRFFNKKSRTS</sequence>
<keyword evidence="1" id="KW-0472">Membrane</keyword>
<reference evidence="2 3" key="1">
    <citation type="submission" date="2019-03" db="EMBL/GenBank/DDBJ databases">
        <title>Genomic Encyclopedia of Type Strains, Phase III (KMG-III): the genomes of soil and plant-associated and newly described type strains.</title>
        <authorList>
            <person name="Whitman W."/>
        </authorList>
    </citation>
    <scope>NUCLEOTIDE SEQUENCE [LARGE SCALE GENOMIC DNA]</scope>
    <source>
        <strain evidence="2 3">CECT 8283</strain>
    </source>
</reference>
<keyword evidence="1" id="KW-0812">Transmembrane</keyword>
<gene>
    <name evidence="2" type="ORF">DFQ07_0551</name>
</gene>
<protein>
    <submittedName>
        <fullName evidence="2">Uncharacterized protein</fullName>
    </submittedName>
</protein>
<dbReference type="Pfam" id="PF23858">
    <property type="entry name" value="DUF7220"/>
    <property type="match status" value="1"/>
</dbReference>
<evidence type="ECO:0000313" key="3">
    <source>
        <dbReference type="Proteomes" id="UP000295390"/>
    </source>
</evidence>
<evidence type="ECO:0000256" key="1">
    <source>
        <dbReference type="SAM" id="Phobius"/>
    </source>
</evidence>
<feature type="transmembrane region" description="Helical" evidence="1">
    <location>
        <begin position="12"/>
        <end position="31"/>
    </location>
</feature>
<feature type="transmembrane region" description="Helical" evidence="1">
    <location>
        <begin position="43"/>
        <end position="60"/>
    </location>
</feature>
<name>A0A4R6THX6_9FLAO</name>
<keyword evidence="1" id="KW-1133">Transmembrane helix</keyword>
<organism evidence="2 3">
    <name type="scientific">Tenacibaculum caenipelagi</name>
    <dbReference type="NCBI Taxonomy" id="1325435"/>
    <lineage>
        <taxon>Bacteria</taxon>
        <taxon>Pseudomonadati</taxon>
        <taxon>Bacteroidota</taxon>
        <taxon>Flavobacteriia</taxon>
        <taxon>Flavobacteriales</taxon>
        <taxon>Flavobacteriaceae</taxon>
        <taxon>Tenacibaculum</taxon>
    </lineage>
</organism>
<proteinExistence type="predicted"/>
<dbReference type="AlphaFoldDB" id="A0A4R6THX6"/>
<dbReference type="EMBL" id="SNYH01000001">
    <property type="protein sequence ID" value="TDQ30213.1"/>
    <property type="molecule type" value="Genomic_DNA"/>
</dbReference>
<evidence type="ECO:0000313" key="2">
    <source>
        <dbReference type="EMBL" id="TDQ30213.1"/>
    </source>
</evidence>
<dbReference type="InterPro" id="IPR055644">
    <property type="entry name" value="DUF7220"/>
</dbReference>
<keyword evidence="3" id="KW-1185">Reference proteome</keyword>
<accession>A0A4R6THX6</accession>
<dbReference type="Proteomes" id="UP000295390">
    <property type="component" value="Unassembled WGS sequence"/>
</dbReference>